<organism evidence="1">
    <name type="scientific">Dichomitus squalens</name>
    <dbReference type="NCBI Taxonomy" id="114155"/>
    <lineage>
        <taxon>Eukaryota</taxon>
        <taxon>Fungi</taxon>
        <taxon>Dikarya</taxon>
        <taxon>Basidiomycota</taxon>
        <taxon>Agaricomycotina</taxon>
        <taxon>Agaricomycetes</taxon>
        <taxon>Polyporales</taxon>
        <taxon>Polyporaceae</taxon>
        <taxon>Dichomitus</taxon>
    </lineage>
</organism>
<dbReference type="EMBL" id="ML145146">
    <property type="protein sequence ID" value="TBU56765.1"/>
    <property type="molecule type" value="Genomic_DNA"/>
</dbReference>
<dbReference type="Proteomes" id="UP000292082">
    <property type="component" value="Unassembled WGS sequence"/>
</dbReference>
<reference evidence="1 3" key="1">
    <citation type="submission" date="2019-01" db="EMBL/GenBank/DDBJ databases">
        <title>Draft genome sequences of three monokaryotic isolates of the white-rot basidiomycete fungus Dichomitus squalens.</title>
        <authorList>
            <consortium name="DOE Joint Genome Institute"/>
            <person name="Lopez S.C."/>
            <person name="Andreopoulos B."/>
            <person name="Pangilinan J."/>
            <person name="Lipzen A."/>
            <person name="Riley R."/>
            <person name="Ahrendt S."/>
            <person name="Ng V."/>
            <person name="Barry K."/>
            <person name="Daum C."/>
            <person name="Grigoriev I.V."/>
            <person name="Hilden K.S."/>
            <person name="Makela M.R."/>
            <person name="de Vries R.P."/>
        </authorList>
    </citation>
    <scope>NUCLEOTIDE SEQUENCE [LARGE SCALE GENOMIC DNA]</scope>
    <source>
        <strain evidence="2 3">CBS 464.89</strain>
        <strain evidence="1">OM18370.1</strain>
    </source>
</reference>
<dbReference type="Proteomes" id="UP000292957">
    <property type="component" value="Unassembled WGS sequence"/>
</dbReference>
<protein>
    <recommendedName>
        <fullName evidence="4">Plastocyanin-like domain-containing protein</fullName>
    </recommendedName>
</protein>
<evidence type="ECO:0000313" key="3">
    <source>
        <dbReference type="Proteomes" id="UP000292082"/>
    </source>
</evidence>
<sequence>MSRLHSFSRPIPATDSKLVNRVVSLDGVTHDAALAGRSFPGPLLRGDIGDHFQINGMDELCNESMATALSIHSHGLLLHTANRAVGAAFVTYGIWELVLARL</sequence>
<accession>A0A4Q9NT84</accession>
<evidence type="ECO:0000313" key="2">
    <source>
        <dbReference type="EMBL" id="TBU56765.1"/>
    </source>
</evidence>
<name>A0A4Q9NT84_9APHY</name>
<dbReference type="Gene3D" id="2.60.40.420">
    <property type="entry name" value="Cupredoxins - blue copper proteins"/>
    <property type="match status" value="1"/>
</dbReference>
<evidence type="ECO:0000313" key="1">
    <source>
        <dbReference type="EMBL" id="TBU24424.1"/>
    </source>
</evidence>
<dbReference type="OrthoDB" id="2121828at2759"/>
<dbReference type="SUPFAM" id="SSF49503">
    <property type="entry name" value="Cupredoxins"/>
    <property type="match status" value="1"/>
</dbReference>
<gene>
    <name evidence="2" type="ORF">BD310DRAFT_959991</name>
    <name evidence="1" type="ORF">BD311DRAFT_791031</name>
</gene>
<evidence type="ECO:0008006" key="4">
    <source>
        <dbReference type="Google" id="ProtNLM"/>
    </source>
</evidence>
<dbReference type="InterPro" id="IPR008972">
    <property type="entry name" value="Cupredoxin"/>
</dbReference>
<dbReference type="STRING" id="114155.A0A4Q9NT84"/>
<dbReference type="AlphaFoldDB" id="A0A4Q9NT84"/>
<proteinExistence type="predicted"/>
<dbReference type="EMBL" id="ML143480">
    <property type="protein sequence ID" value="TBU24424.1"/>
    <property type="molecule type" value="Genomic_DNA"/>
</dbReference>
<keyword evidence="3" id="KW-1185">Reference proteome</keyword>